<evidence type="ECO:0000313" key="2">
    <source>
        <dbReference type="Proteomes" id="UP001159427"/>
    </source>
</evidence>
<reference evidence="1 2" key="1">
    <citation type="submission" date="2022-05" db="EMBL/GenBank/DDBJ databases">
        <authorList>
            <consortium name="Genoscope - CEA"/>
            <person name="William W."/>
        </authorList>
    </citation>
    <scope>NUCLEOTIDE SEQUENCE [LARGE SCALE GENOMIC DNA]</scope>
</reference>
<accession>A0ABN8PU78</accession>
<dbReference type="Proteomes" id="UP001159427">
    <property type="component" value="Unassembled WGS sequence"/>
</dbReference>
<organism evidence="1 2">
    <name type="scientific">Porites evermanni</name>
    <dbReference type="NCBI Taxonomy" id="104178"/>
    <lineage>
        <taxon>Eukaryota</taxon>
        <taxon>Metazoa</taxon>
        <taxon>Cnidaria</taxon>
        <taxon>Anthozoa</taxon>
        <taxon>Hexacorallia</taxon>
        <taxon>Scleractinia</taxon>
        <taxon>Fungiina</taxon>
        <taxon>Poritidae</taxon>
        <taxon>Porites</taxon>
    </lineage>
</organism>
<protein>
    <submittedName>
        <fullName evidence="1">Uncharacterized protein</fullName>
    </submittedName>
</protein>
<proteinExistence type="predicted"/>
<feature type="non-terminal residue" evidence="1">
    <location>
        <position position="1"/>
    </location>
</feature>
<evidence type="ECO:0000313" key="1">
    <source>
        <dbReference type="EMBL" id="CAH3148276.1"/>
    </source>
</evidence>
<gene>
    <name evidence="1" type="ORF">PEVE_00044531</name>
</gene>
<comment type="caution">
    <text evidence="1">The sequence shown here is derived from an EMBL/GenBank/DDBJ whole genome shotgun (WGS) entry which is preliminary data.</text>
</comment>
<sequence length="229" mass="26003">GVKRSSQASAEENKRQRVEECIIHCSDETGDLVSLKDLESWKTLLNAAVIRNHEGILSIAKTLMEGEIPQISYHRKCRSIFTLKRDLKKLSQSDTSSRRSSIRKPVTTQSSVFERICVYCEKAKYLKGTKTREAIIQCVDLRADSTIGRAAMGKNDPRILAIVTRELVAAEACYHKSWYRDYTRNIQGAVSSGDKKEEDECPEYTNAESQAYLNLFTYIETRLLQNLGI</sequence>
<keyword evidence="2" id="KW-1185">Reference proteome</keyword>
<name>A0ABN8PU78_9CNID</name>
<feature type="non-terminal residue" evidence="1">
    <location>
        <position position="229"/>
    </location>
</feature>
<dbReference type="EMBL" id="CALNXI010000948">
    <property type="protein sequence ID" value="CAH3148276.1"/>
    <property type="molecule type" value="Genomic_DNA"/>
</dbReference>